<evidence type="ECO:0000313" key="2">
    <source>
        <dbReference type="Proteomes" id="UP001139451"/>
    </source>
</evidence>
<gene>
    <name evidence="1" type="ORF">M9978_08175</name>
</gene>
<organism evidence="1 2">
    <name type="scientific">Sphingomonas tagetis</name>
    <dbReference type="NCBI Taxonomy" id="2949092"/>
    <lineage>
        <taxon>Bacteria</taxon>
        <taxon>Pseudomonadati</taxon>
        <taxon>Pseudomonadota</taxon>
        <taxon>Alphaproteobacteria</taxon>
        <taxon>Sphingomonadales</taxon>
        <taxon>Sphingomonadaceae</taxon>
        <taxon>Sphingomonas</taxon>
    </lineage>
</organism>
<sequence length="52" mass="6653">MRTLEHFPAEQMRRWRELDARRPHWRRLDADELAEFDRLDHLRDLRRRRAEA</sequence>
<dbReference type="RefSeq" id="WP_254292535.1">
    <property type="nucleotide sequence ID" value="NZ_JAMLDX010000005.1"/>
</dbReference>
<accession>A0A9X2HGK5</accession>
<dbReference type="AlphaFoldDB" id="A0A9X2HGK5"/>
<protein>
    <submittedName>
        <fullName evidence="1">Uncharacterized protein</fullName>
    </submittedName>
</protein>
<proteinExistence type="predicted"/>
<evidence type="ECO:0000313" key="1">
    <source>
        <dbReference type="EMBL" id="MCP3730403.1"/>
    </source>
</evidence>
<dbReference type="EMBL" id="JAMLDX010000005">
    <property type="protein sequence ID" value="MCP3730403.1"/>
    <property type="molecule type" value="Genomic_DNA"/>
</dbReference>
<comment type="caution">
    <text evidence="1">The sequence shown here is derived from an EMBL/GenBank/DDBJ whole genome shotgun (WGS) entry which is preliminary data.</text>
</comment>
<dbReference type="Proteomes" id="UP001139451">
    <property type="component" value="Unassembled WGS sequence"/>
</dbReference>
<reference evidence="1" key="1">
    <citation type="submission" date="2022-05" db="EMBL/GenBank/DDBJ databases">
        <title>Sphingomonas sp. strain MG17 Genome sequencing and assembly.</title>
        <authorList>
            <person name="Kim I."/>
        </authorList>
    </citation>
    <scope>NUCLEOTIDE SEQUENCE</scope>
    <source>
        <strain evidence="1">MG17</strain>
    </source>
</reference>
<keyword evidence="2" id="KW-1185">Reference proteome</keyword>
<name>A0A9X2HGK5_9SPHN</name>